<dbReference type="PANTHER" id="PTHR33204:SF18">
    <property type="entry name" value="TRANSCRIPTIONAL REGULATORY PROTEIN"/>
    <property type="match status" value="1"/>
</dbReference>
<evidence type="ECO:0000259" key="4">
    <source>
        <dbReference type="PROSITE" id="PS51118"/>
    </source>
</evidence>
<keyword evidence="3" id="KW-0804">Transcription</keyword>
<keyword evidence="2" id="KW-0238">DNA-binding</keyword>
<dbReference type="InterPro" id="IPR036390">
    <property type="entry name" value="WH_DNA-bd_sf"/>
</dbReference>
<evidence type="ECO:0000256" key="1">
    <source>
        <dbReference type="ARBA" id="ARBA00023015"/>
    </source>
</evidence>
<protein>
    <submittedName>
        <fullName evidence="5">Transcriptional regulator, HxlR family</fullName>
    </submittedName>
</protein>
<evidence type="ECO:0000256" key="3">
    <source>
        <dbReference type="ARBA" id="ARBA00023163"/>
    </source>
</evidence>
<keyword evidence="1" id="KW-0805">Transcription regulation</keyword>
<dbReference type="InterPro" id="IPR002577">
    <property type="entry name" value="HTH_HxlR"/>
</dbReference>
<proteinExistence type="predicted"/>
<comment type="caution">
    <text evidence="5">The sequence shown here is derived from an EMBL/GenBank/DDBJ whole genome shotgun (WGS) entry which is preliminary data.</text>
</comment>
<evidence type="ECO:0000256" key="2">
    <source>
        <dbReference type="ARBA" id="ARBA00023125"/>
    </source>
</evidence>
<sequence>MTEFDPSLLPPELAGIDRDNCPIMRSLGVLGDPWSLLILREFFLDGPRKFKDLEVGLKVSPNTLSTRLKKLEEHGVLKKRFYSSHPPRADYVLTEKGQAVGPILLELLKWGEAFG</sequence>
<name>A0A1I3XTK8_9HYPH</name>
<dbReference type="Gene3D" id="1.10.10.10">
    <property type="entry name" value="Winged helix-like DNA-binding domain superfamily/Winged helix DNA-binding domain"/>
    <property type="match status" value="1"/>
</dbReference>
<gene>
    <name evidence="5" type="ORF">SAMN04488518_103151</name>
</gene>
<organism evidence="5 6">
    <name type="scientific">Pseudovibrio ascidiaceicola</name>
    <dbReference type="NCBI Taxonomy" id="285279"/>
    <lineage>
        <taxon>Bacteria</taxon>
        <taxon>Pseudomonadati</taxon>
        <taxon>Pseudomonadota</taxon>
        <taxon>Alphaproteobacteria</taxon>
        <taxon>Hyphomicrobiales</taxon>
        <taxon>Stappiaceae</taxon>
        <taxon>Pseudovibrio</taxon>
    </lineage>
</organism>
<dbReference type="Pfam" id="PF01638">
    <property type="entry name" value="HxlR"/>
    <property type="match status" value="1"/>
</dbReference>
<dbReference type="RefSeq" id="WP_093518121.1">
    <property type="nucleotide sequence ID" value="NZ_FOSK01000003.1"/>
</dbReference>
<dbReference type="InterPro" id="IPR036388">
    <property type="entry name" value="WH-like_DNA-bd_sf"/>
</dbReference>
<dbReference type="InterPro" id="IPR011991">
    <property type="entry name" value="ArsR-like_HTH"/>
</dbReference>
<evidence type="ECO:0000313" key="5">
    <source>
        <dbReference type="EMBL" id="SFK22977.1"/>
    </source>
</evidence>
<dbReference type="PANTHER" id="PTHR33204">
    <property type="entry name" value="TRANSCRIPTIONAL REGULATOR, MARR FAMILY"/>
    <property type="match status" value="1"/>
</dbReference>
<accession>A0A1I3XTK8</accession>
<feature type="domain" description="HTH hxlR-type" evidence="4">
    <location>
        <begin position="21"/>
        <end position="115"/>
    </location>
</feature>
<dbReference type="Proteomes" id="UP000199598">
    <property type="component" value="Unassembled WGS sequence"/>
</dbReference>
<keyword evidence="6" id="KW-1185">Reference proteome</keyword>
<dbReference type="PROSITE" id="PS51118">
    <property type="entry name" value="HTH_HXLR"/>
    <property type="match status" value="1"/>
</dbReference>
<dbReference type="CDD" id="cd00090">
    <property type="entry name" value="HTH_ARSR"/>
    <property type="match status" value="1"/>
</dbReference>
<dbReference type="SUPFAM" id="SSF46785">
    <property type="entry name" value="Winged helix' DNA-binding domain"/>
    <property type="match status" value="1"/>
</dbReference>
<reference evidence="5 6" key="1">
    <citation type="submission" date="2016-10" db="EMBL/GenBank/DDBJ databases">
        <authorList>
            <person name="Varghese N."/>
            <person name="Submissions S."/>
        </authorList>
    </citation>
    <scope>NUCLEOTIDE SEQUENCE [LARGE SCALE GENOMIC DNA]</scope>
    <source>
        <strain evidence="5 6">DSM 16392</strain>
    </source>
</reference>
<evidence type="ECO:0000313" key="6">
    <source>
        <dbReference type="Proteomes" id="UP000199598"/>
    </source>
</evidence>
<dbReference type="EMBL" id="FOSK01000003">
    <property type="protein sequence ID" value="SFK22977.1"/>
    <property type="molecule type" value="Genomic_DNA"/>
</dbReference>